<dbReference type="Proteomes" id="UP000233293">
    <property type="component" value="Unassembled WGS sequence"/>
</dbReference>
<reference evidence="5" key="1">
    <citation type="submission" date="2017-12" db="EMBL/GenBank/DDBJ databases">
        <title>Draft genome sequence of Telmatospirillum siberiense 26-4b1T, an acidotolerant peatland alphaproteobacterium potentially involved in sulfur cycling.</title>
        <authorList>
            <person name="Hausmann B."/>
            <person name="Pjevac P."/>
            <person name="Schreck K."/>
            <person name="Herbold C.W."/>
            <person name="Daims H."/>
            <person name="Wagner M."/>
            <person name="Pester M."/>
            <person name="Loy A."/>
        </authorList>
    </citation>
    <scope>NUCLEOTIDE SEQUENCE [LARGE SCALE GENOMIC DNA]</scope>
    <source>
        <strain evidence="5">26-4b1</strain>
    </source>
</reference>
<dbReference type="InterPro" id="IPR011006">
    <property type="entry name" value="CheY-like_superfamily"/>
</dbReference>
<dbReference type="Gene3D" id="3.40.50.2300">
    <property type="match status" value="1"/>
</dbReference>
<sequence>MGDDLPRDGAAILLAVRGVEHDFEVVDEAAVLDIVKEGGGGFLAENIIEPDGPAFLWAGEEFLGAAIGHQDGGVFDGAQHHRQGGRVEEADGNVFSHLRRWVVIRRHLRFCLSLRLDGNTAGWAGRYPNENIQPSGSSPARLFCLKGYGCSRGFKMSASKTMLSGRRIMIADDESFSRFFVVRMIKELGCDDIVEAVDGADTLAQLKRCGEDLSVLILDFNMPHQNGLTVLKMIRTGAAEVPRDTNVLMLTGSSDFVLVGAAMALDVDAFLIKPVSEAALVDRLTKIFAESRELKTTDVYESVDIELVSQRVLGAKPPSQTPRVPLGSTIRASEAPPREIPGTARVAFDEVAVGAILAENVRAPTGELLLGAATVLSERLLNRLRELQPAIKLDYVRIYVKDEGRDRGS</sequence>
<accession>A0A2N3Q205</accession>
<evidence type="ECO:0000313" key="5">
    <source>
        <dbReference type="Proteomes" id="UP000233293"/>
    </source>
</evidence>
<name>A0A2N3Q205_9PROT</name>
<dbReference type="Pfam" id="PF00072">
    <property type="entry name" value="Response_reg"/>
    <property type="match status" value="1"/>
</dbReference>
<proteinExistence type="predicted"/>
<evidence type="ECO:0000256" key="2">
    <source>
        <dbReference type="PROSITE-ProRule" id="PRU00169"/>
    </source>
</evidence>
<dbReference type="PANTHER" id="PTHR44591">
    <property type="entry name" value="STRESS RESPONSE REGULATOR PROTEIN 1"/>
    <property type="match status" value="1"/>
</dbReference>
<keyword evidence="1 2" id="KW-0597">Phosphoprotein</keyword>
<dbReference type="PROSITE" id="PS50110">
    <property type="entry name" value="RESPONSE_REGULATORY"/>
    <property type="match status" value="1"/>
</dbReference>
<keyword evidence="5" id="KW-1185">Reference proteome</keyword>
<feature type="domain" description="Response regulatory" evidence="3">
    <location>
        <begin position="167"/>
        <end position="288"/>
    </location>
</feature>
<dbReference type="GO" id="GO:0000160">
    <property type="term" value="P:phosphorelay signal transduction system"/>
    <property type="evidence" value="ECO:0007669"/>
    <property type="project" value="InterPro"/>
</dbReference>
<feature type="modified residue" description="4-aspartylphosphate" evidence="2">
    <location>
        <position position="219"/>
    </location>
</feature>
<evidence type="ECO:0000313" key="4">
    <source>
        <dbReference type="EMBL" id="PKU26675.1"/>
    </source>
</evidence>
<dbReference type="InterPro" id="IPR050595">
    <property type="entry name" value="Bact_response_regulator"/>
</dbReference>
<dbReference type="EMBL" id="PIUM01000001">
    <property type="protein sequence ID" value="PKU26675.1"/>
    <property type="molecule type" value="Genomic_DNA"/>
</dbReference>
<dbReference type="AlphaFoldDB" id="A0A2N3Q205"/>
<dbReference type="PANTHER" id="PTHR44591:SF3">
    <property type="entry name" value="RESPONSE REGULATORY DOMAIN-CONTAINING PROTEIN"/>
    <property type="match status" value="1"/>
</dbReference>
<comment type="caution">
    <text evidence="4">The sequence shown here is derived from an EMBL/GenBank/DDBJ whole genome shotgun (WGS) entry which is preliminary data.</text>
</comment>
<dbReference type="InterPro" id="IPR001789">
    <property type="entry name" value="Sig_transdc_resp-reg_receiver"/>
</dbReference>
<protein>
    <recommendedName>
        <fullName evidence="3">Response regulatory domain-containing protein</fullName>
    </recommendedName>
</protein>
<gene>
    <name evidence="4" type="ORF">CWS72_01685</name>
</gene>
<evidence type="ECO:0000259" key="3">
    <source>
        <dbReference type="PROSITE" id="PS50110"/>
    </source>
</evidence>
<evidence type="ECO:0000256" key="1">
    <source>
        <dbReference type="ARBA" id="ARBA00022553"/>
    </source>
</evidence>
<organism evidence="4 5">
    <name type="scientific">Telmatospirillum siberiense</name>
    <dbReference type="NCBI Taxonomy" id="382514"/>
    <lineage>
        <taxon>Bacteria</taxon>
        <taxon>Pseudomonadati</taxon>
        <taxon>Pseudomonadota</taxon>
        <taxon>Alphaproteobacteria</taxon>
        <taxon>Rhodospirillales</taxon>
        <taxon>Rhodospirillaceae</taxon>
        <taxon>Telmatospirillum</taxon>
    </lineage>
</organism>
<dbReference type="SUPFAM" id="SSF52172">
    <property type="entry name" value="CheY-like"/>
    <property type="match status" value="1"/>
</dbReference>
<dbReference type="SMART" id="SM00448">
    <property type="entry name" value="REC"/>
    <property type="match status" value="1"/>
</dbReference>